<comment type="caution">
    <text evidence="2">The sequence shown here is derived from an EMBL/GenBank/DDBJ whole genome shotgun (WGS) entry which is preliminary data.</text>
</comment>
<evidence type="ECO:0000259" key="1">
    <source>
        <dbReference type="Pfam" id="PF21247"/>
    </source>
</evidence>
<name>A0AB35UTN8_9FIRM</name>
<dbReference type="Pfam" id="PF21247">
    <property type="entry name" value="Fic-like_C"/>
    <property type="match status" value="1"/>
</dbReference>
<dbReference type="RefSeq" id="WP_320884535.1">
    <property type="nucleotide sequence ID" value="NZ_BAABZA010000001.1"/>
</dbReference>
<dbReference type="Proteomes" id="UP001276902">
    <property type="component" value="Unassembled WGS sequence"/>
</dbReference>
<evidence type="ECO:0000313" key="3">
    <source>
        <dbReference type="Proteomes" id="UP001276902"/>
    </source>
</evidence>
<accession>A0AB35UTN8</accession>
<evidence type="ECO:0000313" key="2">
    <source>
        <dbReference type="EMBL" id="MDY5169429.1"/>
    </source>
</evidence>
<organism evidence="2 3">
    <name type="scientific">Dielma fastidiosa</name>
    <dbReference type="NCBI Taxonomy" id="1034346"/>
    <lineage>
        <taxon>Bacteria</taxon>
        <taxon>Bacillati</taxon>
        <taxon>Bacillota</taxon>
        <taxon>Erysipelotrichia</taxon>
        <taxon>Erysipelotrichales</taxon>
        <taxon>Erysipelotrichaceae</taxon>
        <taxon>Dielma</taxon>
    </lineage>
</organism>
<proteinExistence type="predicted"/>
<reference evidence="2" key="1">
    <citation type="submission" date="2022-03" db="EMBL/GenBank/DDBJ databases">
        <title>First case of bacteraemia caused by Dielma fastidiosa in a patient hospitalised with diverticulitis.</title>
        <authorList>
            <person name="Forman-Ankjaer B."/>
            <person name="Hvid-Jensen F."/>
            <person name="Kobel C.M."/>
            <person name="Greve T."/>
        </authorList>
    </citation>
    <scope>NUCLEOTIDE SEQUENCE</scope>
    <source>
        <strain evidence="2">AUH_DF_2021</strain>
    </source>
</reference>
<dbReference type="AlphaFoldDB" id="A0AB35UTN8"/>
<gene>
    <name evidence="2" type="ORF">MQE39_15010</name>
</gene>
<protein>
    <recommendedName>
        <fullName evidence="1">Filamentation induced by cAMP protein Fic-like C-terminal domain-containing protein</fullName>
    </recommendedName>
</protein>
<feature type="domain" description="Filamentation induced by cAMP protein Fic-like C-terminal" evidence="1">
    <location>
        <begin position="13"/>
        <end position="74"/>
    </location>
</feature>
<dbReference type="InterPro" id="IPR049514">
    <property type="entry name" value="Fic-like_C"/>
</dbReference>
<sequence length="77" mass="8977">MGEDENNKGAINESVQKLLNVMGNESLPLIEIMRRLNLSHKPTFRKNYLLPALNLQLIEMTIPDKPNSRNQKYRKRT</sequence>
<dbReference type="EMBL" id="JALDAW010000023">
    <property type="protein sequence ID" value="MDY5169429.1"/>
    <property type="molecule type" value="Genomic_DNA"/>
</dbReference>